<evidence type="ECO:0000313" key="2">
    <source>
        <dbReference type="EMBL" id="KIL54346.1"/>
    </source>
</evidence>
<evidence type="ECO:0000313" key="3">
    <source>
        <dbReference type="Proteomes" id="UP000054549"/>
    </source>
</evidence>
<dbReference type="EMBL" id="KN818801">
    <property type="protein sequence ID" value="KIL54346.1"/>
    <property type="molecule type" value="Genomic_DNA"/>
</dbReference>
<reference evidence="2 3" key="1">
    <citation type="submission" date="2014-04" db="EMBL/GenBank/DDBJ databases">
        <title>Evolutionary Origins and Diversification of the Mycorrhizal Mutualists.</title>
        <authorList>
            <consortium name="DOE Joint Genome Institute"/>
            <consortium name="Mycorrhizal Genomics Consortium"/>
            <person name="Kohler A."/>
            <person name="Kuo A."/>
            <person name="Nagy L.G."/>
            <person name="Floudas D."/>
            <person name="Copeland A."/>
            <person name="Barry K.W."/>
            <person name="Cichocki N."/>
            <person name="Veneault-Fourrey C."/>
            <person name="LaButti K."/>
            <person name="Lindquist E.A."/>
            <person name="Lipzen A."/>
            <person name="Lundell T."/>
            <person name="Morin E."/>
            <person name="Murat C."/>
            <person name="Riley R."/>
            <person name="Ohm R."/>
            <person name="Sun H."/>
            <person name="Tunlid A."/>
            <person name="Henrissat B."/>
            <person name="Grigoriev I.V."/>
            <person name="Hibbett D.S."/>
            <person name="Martin F."/>
        </authorList>
    </citation>
    <scope>NUCLEOTIDE SEQUENCE [LARGE SCALE GENOMIC DNA]</scope>
    <source>
        <strain evidence="2 3">Koide BX008</strain>
    </source>
</reference>
<dbReference type="Proteomes" id="UP000054549">
    <property type="component" value="Unassembled WGS sequence"/>
</dbReference>
<evidence type="ECO:0000256" key="1">
    <source>
        <dbReference type="SAM" id="MobiDB-lite"/>
    </source>
</evidence>
<keyword evidence="3" id="KW-1185">Reference proteome</keyword>
<dbReference type="InParanoid" id="A0A0C2WCN8"/>
<dbReference type="AlphaFoldDB" id="A0A0C2WCN8"/>
<protein>
    <submittedName>
        <fullName evidence="2">Uncharacterized protein</fullName>
    </submittedName>
</protein>
<accession>A0A0C2WCN8</accession>
<feature type="region of interest" description="Disordered" evidence="1">
    <location>
        <begin position="85"/>
        <end position="104"/>
    </location>
</feature>
<dbReference type="CDD" id="cd00303">
    <property type="entry name" value="retropepsin_like"/>
    <property type="match status" value="1"/>
</dbReference>
<feature type="compositionally biased region" description="Basic and acidic residues" evidence="1">
    <location>
        <begin position="95"/>
        <end position="104"/>
    </location>
</feature>
<dbReference type="HOGENOM" id="CLU_003921_8_1_1"/>
<proteinExistence type="predicted"/>
<gene>
    <name evidence="2" type="ORF">M378DRAFT_92750</name>
</gene>
<name>A0A0C2WCN8_AMAMK</name>
<sequence length="104" mass="11730">MESANGDINLSLGIARNVPLSVGPITVFMQLHVVRSPAYDILLGRPFDVLTQSCIKNFRNEDTILTIEDPNSNKVVTIPTLRRGPTRYTMTSQPKKPDFRMRRS</sequence>
<organism evidence="2 3">
    <name type="scientific">Amanita muscaria (strain Koide BX008)</name>
    <dbReference type="NCBI Taxonomy" id="946122"/>
    <lineage>
        <taxon>Eukaryota</taxon>
        <taxon>Fungi</taxon>
        <taxon>Dikarya</taxon>
        <taxon>Basidiomycota</taxon>
        <taxon>Agaricomycotina</taxon>
        <taxon>Agaricomycetes</taxon>
        <taxon>Agaricomycetidae</taxon>
        <taxon>Agaricales</taxon>
        <taxon>Pluteineae</taxon>
        <taxon>Amanitaceae</taxon>
        <taxon>Amanita</taxon>
    </lineage>
</organism>
<dbReference type="OrthoDB" id="5596707at2759"/>